<dbReference type="Pfam" id="PF13671">
    <property type="entry name" value="AAA_33"/>
    <property type="match status" value="1"/>
</dbReference>
<dbReference type="InterPro" id="IPR027417">
    <property type="entry name" value="P-loop_NTPase"/>
</dbReference>
<reference evidence="1 2" key="1">
    <citation type="submission" date="2020-07" db="EMBL/GenBank/DDBJ databases">
        <title>Sequencing the genomes of 1000 actinobacteria strains.</title>
        <authorList>
            <person name="Klenk H.-P."/>
        </authorList>
    </citation>
    <scope>NUCLEOTIDE SEQUENCE [LARGE SCALE GENOMIC DNA]</scope>
    <source>
        <strain evidence="1 2">DSM 100723</strain>
    </source>
</reference>
<dbReference type="Gene3D" id="3.40.50.300">
    <property type="entry name" value="P-loop containing nucleotide triphosphate hydrolases"/>
    <property type="match status" value="1"/>
</dbReference>
<organism evidence="1 2">
    <name type="scientific">Microlunatus kandeliicorticis</name>
    <dbReference type="NCBI Taxonomy" id="1759536"/>
    <lineage>
        <taxon>Bacteria</taxon>
        <taxon>Bacillati</taxon>
        <taxon>Actinomycetota</taxon>
        <taxon>Actinomycetes</taxon>
        <taxon>Propionibacteriales</taxon>
        <taxon>Propionibacteriaceae</taxon>
        <taxon>Microlunatus</taxon>
    </lineage>
</organism>
<gene>
    <name evidence="1" type="ORF">FHX74_003602</name>
</gene>
<dbReference type="Proteomes" id="UP000523079">
    <property type="component" value="Unassembled WGS sequence"/>
</dbReference>
<protein>
    <submittedName>
        <fullName evidence="1">Putative kinase</fullName>
    </submittedName>
</protein>
<evidence type="ECO:0000313" key="1">
    <source>
        <dbReference type="EMBL" id="MBA8795961.1"/>
    </source>
</evidence>
<keyword evidence="2" id="KW-1185">Reference proteome</keyword>
<accession>A0A7W3P7B5</accession>
<dbReference type="SUPFAM" id="SSF52540">
    <property type="entry name" value="P-loop containing nucleoside triphosphate hydrolases"/>
    <property type="match status" value="1"/>
</dbReference>
<name>A0A7W3P7B5_9ACTN</name>
<sequence>MTTLWLVVGLPGAGKTTTARRLAAERRALRFTPDEWMLPLFGREFADEAWAAKRDLVEARLITVARQALRLGTDVVLDFGFWGREEREALGWLAARHDAVAEVVYLPVDPATQLERVRRRSAEHPDTNFTMTAADLETWREQFEEPDAAELARVPFRAEVDWAGWIRDRWPGALDPI</sequence>
<keyword evidence="1" id="KW-0808">Transferase</keyword>
<dbReference type="AlphaFoldDB" id="A0A7W3P7B5"/>
<comment type="caution">
    <text evidence="1">The sequence shown here is derived from an EMBL/GenBank/DDBJ whole genome shotgun (WGS) entry which is preliminary data.</text>
</comment>
<keyword evidence="1" id="KW-0418">Kinase</keyword>
<dbReference type="EMBL" id="JACGWT010000006">
    <property type="protein sequence ID" value="MBA8795961.1"/>
    <property type="molecule type" value="Genomic_DNA"/>
</dbReference>
<dbReference type="RefSeq" id="WP_182561555.1">
    <property type="nucleotide sequence ID" value="NZ_JACGWT010000006.1"/>
</dbReference>
<proteinExistence type="predicted"/>
<dbReference type="GO" id="GO:0016301">
    <property type="term" value="F:kinase activity"/>
    <property type="evidence" value="ECO:0007669"/>
    <property type="project" value="UniProtKB-KW"/>
</dbReference>
<evidence type="ECO:0000313" key="2">
    <source>
        <dbReference type="Proteomes" id="UP000523079"/>
    </source>
</evidence>